<feature type="region of interest" description="Disordered" evidence="3">
    <location>
        <begin position="341"/>
        <end position="371"/>
    </location>
</feature>
<feature type="region of interest" description="Disordered" evidence="3">
    <location>
        <begin position="1215"/>
        <end position="1246"/>
    </location>
</feature>
<feature type="compositionally biased region" description="Polar residues" evidence="3">
    <location>
        <begin position="353"/>
        <end position="363"/>
    </location>
</feature>
<dbReference type="GO" id="GO:0005085">
    <property type="term" value="F:guanyl-nucleotide exchange factor activity"/>
    <property type="evidence" value="ECO:0007669"/>
    <property type="project" value="InterPro"/>
</dbReference>
<feature type="region of interest" description="Disordered" evidence="3">
    <location>
        <begin position="1612"/>
        <end position="1656"/>
    </location>
</feature>
<dbReference type="Pfam" id="PF12783">
    <property type="entry name" value="Sec7-like_HUS"/>
    <property type="match status" value="1"/>
</dbReference>
<dbReference type="OrthoDB" id="430364at2759"/>
<feature type="compositionally biased region" description="Low complexity" evidence="3">
    <location>
        <begin position="239"/>
        <end position="249"/>
    </location>
</feature>
<dbReference type="PANTHER" id="PTHR10663:SF375">
    <property type="entry name" value="LD29171P"/>
    <property type="match status" value="1"/>
</dbReference>
<proteinExistence type="predicted"/>
<feature type="compositionally biased region" description="Low complexity" evidence="3">
    <location>
        <begin position="1218"/>
        <end position="1232"/>
    </location>
</feature>
<feature type="region of interest" description="Disordered" evidence="3">
    <location>
        <begin position="267"/>
        <end position="296"/>
    </location>
</feature>
<feature type="region of interest" description="Disordered" evidence="3">
    <location>
        <begin position="1267"/>
        <end position="1294"/>
    </location>
</feature>
<dbReference type="PROSITE" id="PS50190">
    <property type="entry name" value="SEC7"/>
    <property type="match status" value="1"/>
</dbReference>
<feature type="region of interest" description="Disordered" evidence="3">
    <location>
        <begin position="1064"/>
        <end position="1098"/>
    </location>
</feature>
<keyword evidence="6" id="KW-1185">Reference proteome</keyword>
<name>A0A830HKR2_9CHLO</name>
<protein>
    <recommendedName>
        <fullName evidence="4">SEC7 domain-containing protein</fullName>
    </recommendedName>
</protein>
<comment type="subcellular location">
    <subcellularLocation>
        <location evidence="1">Cytoplasm</location>
        <location evidence="1">Cytosol</location>
    </subcellularLocation>
</comment>
<feature type="region of interest" description="Disordered" evidence="3">
    <location>
        <begin position="670"/>
        <end position="703"/>
    </location>
</feature>
<feature type="compositionally biased region" description="Pro residues" evidence="3">
    <location>
        <begin position="228"/>
        <end position="238"/>
    </location>
</feature>
<dbReference type="Pfam" id="PF01369">
    <property type="entry name" value="Sec7"/>
    <property type="match status" value="1"/>
</dbReference>
<feature type="compositionally biased region" description="Acidic residues" evidence="3">
    <location>
        <begin position="673"/>
        <end position="688"/>
    </location>
</feature>
<dbReference type="InterPro" id="IPR023394">
    <property type="entry name" value="Sec7_C_sf"/>
</dbReference>
<dbReference type="Proteomes" id="UP000660262">
    <property type="component" value="Unassembled WGS sequence"/>
</dbReference>
<dbReference type="GO" id="GO:0032012">
    <property type="term" value="P:regulation of ARF protein signal transduction"/>
    <property type="evidence" value="ECO:0007669"/>
    <property type="project" value="InterPro"/>
</dbReference>
<feature type="compositionally biased region" description="Polar residues" evidence="3">
    <location>
        <begin position="1071"/>
        <end position="1095"/>
    </location>
</feature>
<dbReference type="InterPro" id="IPR000904">
    <property type="entry name" value="Sec7_dom"/>
</dbReference>
<feature type="region of interest" description="Disordered" evidence="3">
    <location>
        <begin position="220"/>
        <end position="249"/>
    </location>
</feature>
<dbReference type="InterPro" id="IPR035999">
    <property type="entry name" value="Sec7_dom_sf"/>
</dbReference>
<dbReference type="Pfam" id="PF09324">
    <property type="entry name" value="Sec7-like_HDS"/>
    <property type="match status" value="1"/>
</dbReference>
<comment type="caution">
    <text evidence="5">The sequence shown here is derived from an EMBL/GenBank/DDBJ whole genome shotgun (WGS) entry which is preliminary data.</text>
</comment>
<reference evidence="5" key="1">
    <citation type="submission" date="2020-10" db="EMBL/GenBank/DDBJ databases">
        <title>Unveiling of a novel bifunctional photoreceptor, Dualchrome1, isolated from a cosmopolitan green alga.</title>
        <authorList>
            <person name="Suzuki S."/>
            <person name="Kawachi M."/>
        </authorList>
    </citation>
    <scope>NUCLEOTIDE SEQUENCE</scope>
    <source>
        <strain evidence="5">NIES 2893</strain>
    </source>
</reference>
<feature type="domain" description="SEC7" evidence="4">
    <location>
        <begin position="766"/>
        <end position="956"/>
    </location>
</feature>
<feature type="compositionally biased region" description="Low complexity" evidence="3">
    <location>
        <begin position="1616"/>
        <end position="1628"/>
    </location>
</feature>
<organism evidence="5 6">
    <name type="scientific">Pycnococcus provasolii</name>
    <dbReference type="NCBI Taxonomy" id="41880"/>
    <lineage>
        <taxon>Eukaryota</taxon>
        <taxon>Viridiplantae</taxon>
        <taxon>Chlorophyta</taxon>
        <taxon>Pseudoscourfieldiophyceae</taxon>
        <taxon>Pseudoscourfieldiales</taxon>
        <taxon>Pycnococcaceae</taxon>
        <taxon>Pycnococcus</taxon>
    </lineage>
</organism>
<dbReference type="FunFam" id="1.10.1000.11:FF:000003">
    <property type="entry name" value="Brefeldin A-inhibited guanine nucleotide-exchange protein 1"/>
    <property type="match status" value="1"/>
</dbReference>
<gene>
    <name evidence="5" type="ORF">PPROV_000487800</name>
</gene>
<dbReference type="GO" id="GO:0005802">
    <property type="term" value="C:trans-Golgi network"/>
    <property type="evidence" value="ECO:0007669"/>
    <property type="project" value="TreeGrafter"/>
</dbReference>
<keyword evidence="2" id="KW-0963">Cytoplasm</keyword>
<dbReference type="SUPFAM" id="SSF48425">
    <property type="entry name" value="Sec7 domain"/>
    <property type="match status" value="1"/>
</dbReference>
<evidence type="ECO:0000256" key="2">
    <source>
        <dbReference type="ARBA" id="ARBA00022490"/>
    </source>
</evidence>
<feature type="compositionally biased region" description="Polar residues" evidence="3">
    <location>
        <begin position="735"/>
        <end position="746"/>
    </location>
</feature>
<evidence type="ECO:0000256" key="3">
    <source>
        <dbReference type="SAM" id="MobiDB-lite"/>
    </source>
</evidence>
<accession>A0A830HKR2</accession>
<dbReference type="Gene3D" id="1.10.1000.11">
    <property type="entry name" value="Arf Nucleotide-binding Site Opener,domain 2"/>
    <property type="match status" value="1"/>
</dbReference>
<evidence type="ECO:0000256" key="1">
    <source>
        <dbReference type="ARBA" id="ARBA00004514"/>
    </source>
</evidence>
<dbReference type="Gene3D" id="1.10.220.20">
    <property type="match status" value="1"/>
</dbReference>
<dbReference type="InterPro" id="IPR015403">
    <property type="entry name" value="Mon2/Sec7/BIG1-like_HDS"/>
</dbReference>
<dbReference type="PANTHER" id="PTHR10663">
    <property type="entry name" value="GUANYL-NUCLEOTIDE EXCHANGE FACTOR"/>
    <property type="match status" value="1"/>
</dbReference>
<dbReference type="GO" id="GO:0005829">
    <property type="term" value="C:cytosol"/>
    <property type="evidence" value="ECO:0007669"/>
    <property type="project" value="UniProtKB-SubCell"/>
</dbReference>
<dbReference type="InterPro" id="IPR032691">
    <property type="entry name" value="Mon2/Sec7/BIG1-like_HUS"/>
</dbReference>
<dbReference type="EMBL" id="BNJQ01000012">
    <property type="protein sequence ID" value="GHP06131.1"/>
    <property type="molecule type" value="Genomic_DNA"/>
</dbReference>
<evidence type="ECO:0000313" key="6">
    <source>
        <dbReference type="Proteomes" id="UP000660262"/>
    </source>
</evidence>
<sequence>MAENLASTLASTVARIVSDSDGLIRSREVRIVNSVARAYQQQLKSKPDELVPPQGVPMNDKQSIAILKVLNTAVKSAHPKLAETALNGVAWLVGAAVIRGEAPLMEADISGTHPVCLCVAVVAAASEATVEVVQLTAVRAMLACATSRTLVLHGETLLQAVRFVHNTLLAAEGEQVTSASRNALSMILGTLSRSMVMASARQREQPAPPPMVQEEAPAAITAQQEQPKPTPPAQPPPAAESAAATSDEEVVSQVVADAVARVVAEVEGNDPPAATPTPPTPRSAPPSIVEPAAPTQQLRAEDVANERELSRAAESADMGALEAALEQARSLEGGAALTATLESEGDGTERDATISSHNVTATTAERAPDSPRELLVEERDLALVLRSLCKLSARELKSAQSPQSSAGVIDGVDPLALRSKRLALELVREVLDGAEAWGVRARLPLVHALRPSFSVCLLRNALSPIPAVFQQVRQLLGSLLLQPAFRAALKPEVGAFYPLVLLRSLEAATPQDQGSAGAAQNSSATPSAAQVASSLRIAKRVCAEPQLLADLFVNYDCDVEGANLFERTGVALGRLSCARGYEWRIFVAPSGAIAIGGSANSMTDVPFSTGGGMAASANKATAAVPMSNGSAGVVEELSVGVAVATLRRSSLQCCLSLLYSISAWAGSLGEPPTVEEIETGDDDEPNDDESAREVEVDDAASGVSIGSSGVGAFAHASMLSDSTLRDDDLNATRLRSTNSRVRSTSAVGVDDHEVSSSHRGTPEAATYEELKAQKTALQAIVDLFKEKPKKAVKQAIASGLCGETTEEIAHWLRDTPGLVKTAIGEYLGGHTDEEIEVMHKFQDGMNYHNIVFDEAIRLFLSSFRLPGEAQKIDRLMEKFAARYCDCNPEGPLSFPSADTAYVLAFATIMLNTDAHSSQIKNKMSKESFVKMNKGDGDTPGASEEMCSGIYDRITTNEIKTKDDDKLEAALANQAGRAKEQSTNFLNVLNIKNLFTGSDSSAETLEASRMLSMRIIERTRDQLARGGARGRAFRSARDPSLARPMLDAIGRSLAQALLSTVEDRRAGAGNAGPSSTQSAEGSATGVSNATDGSTTVSSSSISEEEQSMVLCLDGVCVLARISSALGLGYLRDETVVGLVKCTGLDPDHLVPPEALTTSNIAACECVLTLASELGTALADSVVAWRAVLGALSTMEMYRQLLLDELGDVAEYHHNGQDGAAAPAPAVASTPATTRPGVPSPAHSALSDGVLTESPAAAALASVGRFFTGRSAPAPTPQRRAPPTAKEMRARKKSQLERSKIAPWLLRPALSVEMDRVYQRSSRLDGDAIVAFAKALCAVSVAELQLSESTDGDAPAKSTREKQVPQARTYSLQRLVEVAHHNLNRIRLVWSKMWVPVGKHLVAAATASGSASHALYAVDSLRQLTAVLLSRDSLSGYHFQAEVLRPFVEIMKFRSLDAGVRELTVRCVCQLVSSRGSNLRRGWQTVLRFMCLAVADTSEHVAAPALTCVEEVVECFFKADQRDASDVNASPSRQRRASLVPEEYFGDVLACISACAHSAELNGHDDLGKRGISAFGTLGMRLGSCPEASSNEHHWLPLLGSLAEVAMDTDAPARLDIPESSAPSTPASPEKTPRGVAPPSPVSPGREDDPASSARAAHRRRAGDMLLKLLEQNGTLLGADTWQRLSERVLVPLAETSSMAVLLPRIVGAYAICPASAAAFPNVLPRLSSTAASLACAAAEATEANMGSNTWRRVGDLVVGHAESGVATFASLAKACAACGDKSESLWNSLISAASSVAGSFAAGGASNAAAAEAELWRARVITAVHTTAGTSLPTAAAKALLERLDAARAKTVDALQMASSSSSEVGGDSALLVWRTVLNEVDTSRIGCLERWSVSEARRGPSTTLDEAGVALSVALSEAVSSAAATIREHGGGDETAYEPHAEVAAYALHVLADASRCADRPFAMVLSKTYTAIIELSSRTNVPELRSAVAQLLLSTRVVNLIMAQR</sequence>
<evidence type="ECO:0000259" key="4">
    <source>
        <dbReference type="PROSITE" id="PS50190"/>
    </source>
</evidence>
<dbReference type="CDD" id="cd00171">
    <property type="entry name" value="Sec7"/>
    <property type="match status" value="1"/>
</dbReference>
<dbReference type="SMART" id="SM00222">
    <property type="entry name" value="Sec7"/>
    <property type="match status" value="1"/>
</dbReference>
<evidence type="ECO:0000313" key="5">
    <source>
        <dbReference type="EMBL" id="GHP06131.1"/>
    </source>
</evidence>
<feature type="compositionally biased region" description="Pro residues" evidence="3">
    <location>
        <begin position="273"/>
        <end position="284"/>
    </location>
</feature>
<feature type="region of interest" description="Disordered" evidence="3">
    <location>
        <begin position="735"/>
        <end position="762"/>
    </location>
</feature>